<evidence type="ECO:0000256" key="2">
    <source>
        <dbReference type="ARBA" id="ARBA00022723"/>
    </source>
</evidence>
<reference evidence="4" key="1">
    <citation type="submission" date="2021-09" db="EMBL/GenBank/DDBJ databases">
        <title>Genome analysis of Fictibacillus sp. KIGAM418 isolated from marine sediment.</title>
        <authorList>
            <person name="Seo M.-J."/>
            <person name="Cho E.-S."/>
            <person name="Hwang C.Y."/>
        </authorList>
    </citation>
    <scope>NUCLEOTIDE SEQUENCE</scope>
    <source>
        <strain evidence="4">KIGAM418</strain>
    </source>
</reference>
<accession>A0A9X2BEQ2</accession>
<dbReference type="InterPro" id="IPR051121">
    <property type="entry name" value="FAH"/>
</dbReference>
<dbReference type="RefSeq" id="WP_248254100.1">
    <property type="nucleotide sequence ID" value="NZ_JAIWJX010000002.1"/>
</dbReference>
<evidence type="ECO:0000259" key="3">
    <source>
        <dbReference type="Pfam" id="PF01557"/>
    </source>
</evidence>
<protein>
    <submittedName>
        <fullName evidence="4">Fumarylacetoacetate hydrolase family protein</fullName>
    </submittedName>
</protein>
<keyword evidence="2" id="KW-0479">Metal-binding</keyword>
<evidence type="ECO:0000313" key="4">
    <source>
        <dbReference type="EMBL" id="MCK6258866.1"/>
    </source>
</evidence>
<keyword evidence="4" id="KW-0378">Hydrolase</keyword>
<dbReference type="GO" id="GO:0016787">
    <property type="term" value="F:hydrolase activity"/>
    <property type="evidence" value="ECO:0007669"/>
    <property type="project" value="UniProtKB-KW"/>
</dbReference>
<dbReference type="GO" id="GO:0016853">
    <property type="term" value="F:isomerase activity"/>
    <property type="evidence" value="ECO:0007669"/>
    <property type="project" value="UniProtKB-ARBA"/>
</dbReference>
<dbReference type="Pfam" id="PF01557">
    <property type="entry name" value="FAA_hydrolase"/>
    <property type="match status" value="1"/>
</dbReference>
<proteinExistence type="inferred from homology"/>
<dbReference type="SUPFAM" id="SSF56529">
    <property type="entry name" value="FAH"/>
    <property type="match status" value="1"/>
</dbReference>
<dbReference type="InterPro" id="IPR011234">
    <property type="entry name" value="Fumarylacetoacetase-like_C"/>
</dbReference>
<comment type="similarity">
    <text evidence="1">Belongs to the FAH family.</text>
</comment>
<dbReference type="PANTHER" id="PTHR42796:SF4">
    <property type="entry name" value="FUMARYLACETOACETATE HYDROLASE DOMAIN-CONTAINING PROTEIN 2A"/>
    <property type="match status" value="1"/>
</dbReference>
<dbReference type="GO" id="GO:0019752">
    <property type="term" value="P:carboxylic acid metabolic process"/>
    <property type="evidence" value="ECO:0007669"/>
    <property type="project" value="UniProtKB-ARBA"/>
</dbReference>
<feature type="domain" description="Fumarylacetoacetase-like C-terminal" evidence="3">
    <location>
        <begin position="89"/>
        <end position="293"/>
    </location>
</feature>
<dbReference type="Gene3D" id="3.90.850.10">
    <property type="entry name" value="Fumarylacetoacetase-like, C-terminal domain"/>
    <property type="match status" value="1"/>
</dbReference>
<evidence type="ECO:0000313" key="5">
    <source>
        <dbReference type="Proteomes" id="UP001139011"/>
    </source>
</evidence>
<keyword evidence="5" id="KW-1185">Reference proteome</keyword>
<name>A0A9X2BEQ2_9BACL</name>
<dbReference type="GO" id="GO:0046872">
    <property type="term" value="F:metal ion binding"/>
    <property type="evidence" value="ECO:0007669"/>
    <property type="project" value="UniProtKB-KW"/>
</dbReference>
<organism evidence="4 5">
    <name type="scientific">Fictibacillus marinisediminis</name>
    <dbReference type="NCBI Taxonomy" id="2878389"/>
    <lineage>
        <taxon>Bacteria</taxon>
        <taxon>Bacillati</taxon>
        <taxon>Bacillota</taxon>
        <taxon>Bacilli</taxon>
        <taxon>Bacillales</taxon>
        <taxon>Fictibacillaceae</taxon>
        <taxon>Fictibacillus</taxon>
    </lineage>
</organism>
<dbReference type="Proteomes" id="UP001139011">
    <property type="component" value="Unassembled WGS sequence"/>
</dbReference>
<evidence type="ECO:0000256" key="1">
    <source>
        <dbReference type="ARBA" id="ARBA00010211"/>
    </source>
</evidence>
<dbReference type="AlphaFoldDB" id="A0A9X2BEQ2"/>
<dbReference type="EMBL" id="JAIWJX010000002">
    <property type="protein sequence ID" value="MCK6258866.1"/>
    <property type="molecule type" value="Genomic_DNA"/>
</dbReference>
<sequence length="297" mass="32784">MKTITFKKDGEWALGVKTERGILDVKEAVRLLMADTEGIPVTVDELILQGEKGKEALQRLAETELAFREGTFYPEDSLTLGPCVVSPQKIICVGLNYKKHAEESNMALPETPILFSKFSNALAGHLQEVKIPERSLQVDYEVELGVVIGRTARNVEVDEARNYVYGYCTANDLSARDLQFKTGQWLLGKTCDGFSPAGPYLVSSDEIEDPNQLGLKTVLNGTVRQDSNTADMVFSCEEIISYVSQHMTLCPGDLILTGTPEGVIMGEPEGERFWLKDGDEVTVEVEGLGKLTTIMRK</sequence>
<comment type="caution">
    <text evidence="4">The sequence shown here is derived from an EMBL/GenBank/DDBJ whole genome shotgun (WGS) entry which is preliminary data.</text>
</comment>
<dbReference type="InterPro" id="IPR036663">
    <property type="entry name" value="Fumarylacetoacetase_C_sf"/>
</dbReference>
<gene>
    <name evidence="4" type="ORF">LCY76_20050</name>
</gene>
<dbReference type="PANTHER" id="PTHR42796">
    <property type="entry name" value="FUMARYLACETOACETATE HYDROLASE DOMAIN-CONTAINING PROTEIN 2A-RELATED"/>
    <property type="match status" value="1"/>
</dbReference>
<dbReference type="FunFam" id="3.90.850.10:FF:000002">
    <property type="entry name" value="2-hydroxyhepta-2,4-diene-1,7-dioate isomerase"/>
    <property type="match status" value="1"/>
</dbReference>